<protein>
    <submittedName>
        <fullName evidence="9">Rod shape-determining protein MreD</fullName>
    </submittedName>
</protein>
<keyword evidence="6 8" id="KW-1133">Transmembrane helix</keyword>
<dbReference type="Gene3D" id="1.10.1760.20">
    <property type="match status" value="1"/>
</dbReference>
<accession>A0A4U3MGI7</accession>
<dbReference type="AlphaFoldDB" id="A0A4U3MGI7"/>
<evidence type="ECO:0000313" key="10">
    <source>
        <dbReference type="Proteomes" id="UP000308705"/>
    </source>
</evidence>
<comment type="caution">
    <text evidence="9">The sequence shown here is derived from an EMBL/GenBank/DDBJ whole genome shotgun (WGS) entry which is preliminary data.</text>
</comment>
<gene>
    <name evidence="9" type="primary">mreD</name>
    <name evidence="9" type="ORF">FDA94_15200</name>
</gene>
<evidence type="ECO:0000256" key="6">
    <source>
        <dbReference type="ARBA" id="ARBA00022989"/>
    </source>
</evidence>
<feature type="transmembrane region" description="Helical" evidence="8">
    <location>
        <begin position="127"/>
        <end position="148"/>
    </location>
</feature>
<evidence type="ECO:0000256" key="1">
    <source>
        <dbReference type="ARBA" id="ARBA00004651"/>
    </source>
</evidence>
<dbReference type="GO" id="GO:0008360">
    <property type="term" value="P:regulation of cell shape"/>
    <property type="evidence" value="ECO:0007669"/>
    <property type="project" value="UniProtKB-KW"/>
</dbReference>
<comment type="subcellular location">
    <subcellularLocation>
        <location evidence="1">Cell membrane</location>
        <topology evidence="1">Multi-pass membrane protein</topology>
    </subcellularLocation>
</comment>
<proteinExistence type="inferred from homology"/>
<dbReference type="NCBIfam" id="TIGR03426">
    <property type="entry name" value="shape_MreD"/>
    <property type="match status" value="1"/>
</dbReference>
<feature type="transmembrane region" description="Helical" evidence="8">
    <location>
        <begin position="34"/>
        <end position="59"/>
    </location>
</feature>
<comment type="similarity">
    <text evidence="2">Belongs to the MreD family.</text>
</comment>
<evidence type="ECO:0000256" key="8">
    <source>
        <dbReference type="SAM" id="Phobius"/>
    </source>
</evidence>
<evidence type="ECO:0000313" key="9">
    <source>
        <dbReference type="EMBL" id="TKK87910.1"/>
    </source>
</evidence>
<keyword evidence="5" id="KW-0133">Cell shape</keyword>
<dbReference type="Pfam" id="PF04093">
    <property type="entry name" value="MreD"/>
    <property type="match status" value="1"/>
</dbReference>
<keyword evidence="4 8" id="KW-0812">Transmembrane</keyword>
<dbReference type="EMBL" id="SZQA01000013">
    <property type="protein sequence ID" value="TKK87910.1"/>
    <property type="molecule type" value="Genomic_DNA"/>
</dbReference>
<evidence type="ECO:0000256" key="2">
    <source>
        <dbReference type="ARBA" id="ARBA00007776"/>
    </source>
</evidence>
<dbReference type="GO" id="GO:0005886">
    <property type="term" value="C:plasma membrane"/>
    <property type="evidence" value="ECO:0007669"/>
    <property type="project" value="UniProtKB-SubCell"/>
</dbReference>
<sequence length="169" mass="17564">MPRILLTTLLVLTALVLQVTVVNRLPVSVVPDFVLLVVIALGAIRGPVAGATIGFFSGLAADLLPPADHALGQHALVLCLVGFTAGRWAERWPLLTVAACAVVAPAFALAVSGLLGDPGIDLRTFEAVWPMAALVNLLAAPVVVWAVLKVYGPRPEKATAAAVPGWRRA</sequence>
<feature type="transmembrane region" description="Helical" evidence="8">
    <location>
        <begin position="95"/>
        <end position="115"/>
    </location>
</feature>
<name>A0A4U3MGI7_9ACTN</name>
<keyword evidence="10" id="KW-1185">Reference proteome</keyword>
<keyword evidence="3" id="KW-1003">Cell membrane</keyword>
<evidence type="ECO:0000256" key="5">
    <source>
        <dbReference type="ARBA" id="ARBA00022960"/>
    </source>
</evidence>
<evidence type="ECO:0000256" key="3">
    <source>
        <dbReference type="ARBA" id="ARBA00022475"/>
    </source>
</evidence>
<reference evidence="9 10" key="1">
    <citation type="submission" date="2019-04" db="EMBL/GenBank/DDBJ databases">
        <title>Herbidospora sp. NEAU-GS14.nov., a novel actinomycete isolated from soil.</title>
        <authorList>
            <person name="Han L."/>
        </authorList>
    </citation>
    <scope>NUCLEOTIDE SEQUENCE [LARGE SCALE GENOMIC DNA]</scope>
    <source>
        <strain evidence="9 10">NEAU-GS14</strain>
    </source>
</reference>
<keyword evidence="7 8" id="KW-0472">Membrane</keyword>
<dbReference type="InterPro" id="IPR007227">
    <property type="entry name" value="Cell_shape_determining_MreD"/>
</dbReference>
<feature type="transmembrane region" description="Helical" evidence="8">
    <location>
        <begin position="71"/>
        <end position="89"/>
    </location>
</feature>
<dbReference type="Proteomes" id="UP000308705">
    <property type="component" value="Unassembled WGS sequence"/>
</dbReference>
<dbReference type="RefSeq" id="WP_137247710.1">
    <property type="nucleotide sequence ID" value="NZ_SZQA01000013.1"/>
</dbReference>
<evidence type="ECO:0000256" key="4">
    <source>
        <dbReference type="ARBA" id="ARBA00022692"/>
    </source>
</evidence>
<evidence type="ECO:0000256" key="7">
    <source>
        <dbReference type="ARBA" id="ARBA00023136"/>
    </source>
</evidence>
<organism evidence="9 10">
    <name type="scientific">Herbidospora galbida</name>
    <dbReference type="NCBI Taxonomy" id="2575442"/>
    <lineage>
        <taxon>Bacteria</taxon>
        <taxon>Bacillati</taxon>
        <taxon>Actinomycetota</taxon>
        <taxon>Actinomycetes</taxon>
        <taxon>Streptosporangiales</taxon>
        <taxon>Streptosporangiaceae</taxon>
        <taxon>Herbidospora</taxon>
    </lineage>
</organism>